<dbReference type="InterPro" id="IPR000832">
    <property type="entry name" value="GPCR_2_secretin-like"/>
</dbReference>
<keyword evidence="2 6" id="KW-0812">Transmembrane</keyword>
<feature type="compositionally biased region" description="Polar residues" evidence="5">
    <location>
        <begin position="757"/>
        <end position="772"/>
    </location>
</feature>
<reference evidence="8" key="1">
    <citation type="submission" date="2020-11" db="EMBL/GenBank/DDBJ databases">
        <authorList>
            <person name="Tran Van P."/>
        </authorList>
    </citation>
    <scope>NUCLEOTIDE SEQUENCE</scope>
</reference>
<dbReference type="InterPro" id="IPR050332">
    <property type="entry name" value="GPCR_2"/>
</dbReference>
<dbReference type="InterPro" id="IPR017981">
    <property type="entry name" value="GPCR_2-like_7TM"/>
</dbReference>
<keyword evidence="3 6" id="KW-1133">Transmembrane helix</keyword>
<evidence type="ECO:0000256" key="2">
    <source>
        <dbReference type="ARBA" id="ARBA00022692"/>
    </source>
</evidence>
<sequence length="805" mass="90446">MDKNGTGCKILAVLVLISANSMFAMMLLEAVFLHRLIAAAFKAEPNMKILYCFAAGGGSIQLIEAVPPPRLGDDLAPRPFIEPLWPVGAVPPPGQGVGVSSLTRVMTPFNPVEYFFGKMLFALQIHGRCREIPIPFTRALRESNPLRKGVVRFQYPSQRCRNTPISFTRCREIPIPSQGCCEIPIPFTRAFPIPFAKGVGDSNLFHKGAVILQSPSQGFREIPIPFTRALRNSNPLHNGVVRFQSPSQRCRNTPISFTSAVILQSPSQGGREIPIPSQGRCEIPIPFAKGVGDSNLFHKVVTIFPVVAWIILRATKEDTDCWSTDDNGYQWINDGTRITLLAINTLLMADIIRVLLTKLKAVKSWHSDKIRMHYDVMVLDGHTKIHITFLEPYHPCRVMTWGPRRITPPSVALDVKRDHFMFDSQRERMLLHIVGGVNETALSPTTRTVRSTLFLLPLFGVTVLFAAVRPDTTSCAWEQAYYIISYTMDGLQGPMVAILYCYFNREVRMMLKKTYSNMSENITFLHMGVSDQRIPRTGPRTTSMTNVDDPTLDISKMRNSMTESKTINLTDPTNSSSESTHKENFNFNDLFHSSRLSHSNINKPRASMFDRRSTLASISELRESVEEGSQNDKNSVSDTRFSADNCRIPEPSQTNQYDDSTILSDTSNSNIREGHRRVHKTFDNTWNMFSVDKVPPWKLSNNKSLNQIKDEKSKKQSNISPSKLKSIENDSHSRNETSNLSESFIDINDQTIDEIDTSSQLGSKDESSSLTEISEIKSRPRVSDKEIEEFGNLYVSVHGPSATKC</sequence>
<accession>A0A7R9J6T1</accession>
<dbReference type="PANTHER" id="PTHR45620:SF42">
    <property type="entry name" value="G-PROTEIN COUPLED RECEPTOR SEB-2"/>
    <property type="match status" value="1"/>
</dbReference>
<dbReference type="GO" id="GO:0007188">
    <property type="term" value="P:adenylate cyclase-modulating G protein-coupled receptor signaling pathway"/>
    <property type="evidence" value="ECO:0007669"/>
    <property type="project" value="TreeGrafter"/>
</dbReference>
<evidence type="ECO:0000259" key="7">
    <source>
        <dbReference type="PROSITE" id="PS50261"/>
    </source>
</evidence>
<feature type="compositionally biased region" description="Basic and acidic residues" evidence="5">
    <location>
        <begin position="725"/>
        <end position="735"/>
    </location>
</feature>
<feature type="region of interest" description="Disordered" evidence="5">
    <location>
        <begin position="757"/>
        <end position="782"/>
    </location>
</feature>
<feature type="domain" description="G-protein coupled receptors family 2 profile 2" evidence="7">
    <location>
        <begin position="301"/>
        <end position="504"/>
    </location>
</feature>
<feature type="region of interest" description="Disordered" evidence="5">
    <location>
        <begin position="705"/>
        <end position="745"/>
    </location>
</feature>
<gene>
    <name evidence="8" type="ORF">TCMB3V08_LOCUS6201</name>
</gene>
<dbReference type="PANTHER" id="PTHR45620">
    <property type="entry name" value="PDF RECEPTOR-LIKE PROTEIN-RELATED"/>
    <property type="match status" value="1"/>
</dbReference>
<feature type="compositionally biased region" description="Polar residues" evidence="5">
    <location>
        <begin position="651"/>
        <end position="671"/>
    </location>
</feature>
<evidence type="ECO:0000256" key="4">
    <source>
        <dbReference type="ARBA" id="ARBA00023136"/>
    </source>
</evidence>
<dbReference type="PROSITE" id="PS50261">
    <property type="entry name" value="G_PROTEIN_RECEP_F2_4"/>
    <property type="match status" value="1"/>
</dbReference>
<organism evidence="8">
    <name type="scientific">Timema californicum</name>
    <name type="common">California timema</name>
    <name type="synonym">Walking stick</name>
    <dbReference type="NCBI Taxonomy" id="61474"/>
    <lineage>
        <taxon>Eukaryota</taxon>
        <taxon>Metazoa</taxon>
        <taxon>Ecdysozoa</taxon>
        <taxon>Arthropoda</taxon>
        <taxon>Hexapoda</taxon>
        <taxon>Insecta</taxon>
        <taxon>Pterygota</taxon>
        <taxon>Neoptera</taxon>
        <taxon>Polyneoptera</taxon>
        <taxon>Phasmatodea</taxon>
        <taxon>Timematodea</taxon>
        <taxon>Timematoidea</taxon>
        <taxon>Timematidae</taxon>
        <taxon>Timema</taxon>
    </lineage>
</organism>
<dbReference type="GO" id="GO:0008528">
    <property type="term" value="F:G protein-coupled peptide receptor activity"/>
    <property type="evidence" value="ECO:0007669"/>
    <property type="project" value="TreeGrafter"/>
</dbReference>
<feature type="region of interest" description="Disordered" evidence="5">
    <location>
        <begin position="533"/>
        <end position="552"/>
    </location>
</feature>
<evidence type="ECO:0000256" key="6">
    <source>
        <dbReference type="SAM" id="Phobius"/>
    </source>
</evidence>
<dbReference type="GO" id="GO:0005886">
    <property type="term" value="C:plasma membrane"/>
    <property type="evidence" value="ECO:0007669"/>
    <property type="project" value="TreeGrafter"/>
</dbReference>
<name>A0A7R9J6T1_TIMCA</name>
<protein>
    <submittedName>
        <fullName evidence="8">(California timema) hypothetical protein</fullName>
    </submittedName>
</protein>
<comment type="subcellular location">
    <subcellularLocation>
        <location evidence="1">Membrane</location>
        <topology evidence="1">Multi-pass membrane protein</topology>
    </subcellularLocation>
</comment>
<feature type="compositionally biased region" description="Polar residues" evidence="5">
    <location>
        <begin position="539"/>
        <end position="548"/>
    </location>
</feature>
<evidence type="ECO:0000313" key="8">
    <source>
        <dbReference type="EMBL" id="CAD7573566.1"/>
    </source>
</evidence>
<evidence type="ECO:0000256" key="3">
    <source>
        <dbReference type="ARBA" id="ARBA00022989"/>
    </source>
</evidence>
<feature type="region of interest" description="Disordered" evidence="5">
    <location>
        <begin position="622"/>
        <end position="676"/>
    </location>
</feature>
<dbReference type="GO" id="GO:0007166">
    <property type="term" value="P:cell surface receptor signaling pathway"/>
    <property type="evidence" value="ECO:0007669"/>
    <property type="project" value="InterPro"/>
</dbReference>
<dbReference type="Gene3D" id="1.20.1070.10">
    <property type="entry name" value="Rhodopsin 7-helix transmembrane proteins"/>
    <property type="match status" value="2"/>
</dbReference>
<dbReference type="Pfam" id="PF00002">
    <property type="entry name" value="7tm_2"/>
    <property type="match status" value="1"/>
</dbReference>
<evidence type="ECO:0000256" key="5">
    <source>
        <dbReference type="SAM" id="MobiDB-lite"/>
    </source>
</evidence>
<feature type="transmembrane region" description="Helical" evidence="6">
    <location>
        <begin position="12"/>
        <end position="33"/>
    </location>
</feature>
<evidence type="ECO:0000256" key="1">
    <source>
        <dbReference type="ARBA" id="ARBA00004141"/>
    </source>
</evidence>
<dbReference type="AlphaFoldDB" id="A0A7R9J6T1"/>
<keyword evidence="4 6" id="KW-0472">Membrane</keyword>
<proteinExistence type="predicted"/>
<dbReference type="EMBL" id="OE181697">
    <property type="protein sequence ID" value="CAD7573566.1"/>
    <property type="molecule type" value="Genomic_DNA"/>
</dbReference>
<feature type="compositionally biased region" description="Polar residues" evidence="5">
    <location>
        <begin position="627"/>
        <end position="642"/>
    </location>
</feature>